<keyword evidence="2" id="KW-1133">Transmembrane helix</keyword>
<sequence length="135" mass="14959">MDALSYAPRALTLESRAPRFTCYTDKRTHRQVCRKESFFHRVGRYILIAVLLFLAITAVCVLLCCLKLRKKKSKDLSAAEPNANSNLNGQYGEPQKRGIGGLIAKLTGKNKSPTQQGQQYNLDTAQPNGVYGGKV</sequence>
<organism evidence="3 4">
    <name type="scientific">Tothia fuscella</name>
    <dbReference type="NCBI Taxonomy" id="1048955"/>
    <lineage>
        <taxon>Eukaryota</taxon>
        <taxon>Fungi</taxon>
        <taxon>Dikarya</taxon>
        <taxon>Ascomycota</taxon>
        <taxon>Pezizomycotina</taxon>
        <taxon>Dothideomycetes</taxon>
        <taxon>Pleosporomycetidae</taxon>
        <taxon>Venturiales</taxon>
        <taxon>Cylindrosympodiaceae</taxon>
        <taxon>Tothia</taxon>
    </lineage>
</organism>
<feature type="compositionally biased region" description="Polar residues" evidence="1">
    <location>
        <begin position="109"/>
        <end position="127"/>
    </location>
</feature>
<gene>
    <name evidence="3" type="ORF">EJ08DRAFT_665373</name>
</gene>
<feature type="region of interest" description="Disordered" evidence="1">
    <location>
        <begin position="74"/>
        <end position="135"/>
    </location>
</feature>
<accession>A0A9P4TTE1</accession>
<protein>
    <submittedName>
        <fullName evidence="3">Uncharacterized protein</fullName>
    </submittedName>
</protein>
<evidence type="ECO:0000313" key="3">
    <source>
        <dbReference type="EMBL" id="KAF2421064.1"/>
    </source>
</evidence>
<feature type="transmembrane region" description="Helical" evidence="2">
    <location>
        <begin position="45"/>
        <end position="66"/>
    </location>
</feature>
<keyword evidence="4" id="KW-1185">Reference proteome</keyword>
<dbReference type="OrthoDB" id="10596743at2759"/>
<keyword evidence="2" id="KW-0472">Membrane</keyword>
<reference evidence="3" key="1">
    <citation type="journal article" date="2020" name="Stud. Mycol.">
        <title>101 Dothideomycetes genomes: a test case for predicting lifestyles and emergence of pathogens.</title>
        <authorList>
            <person name="Haridas S."/>
            <person name="Albert R."/>
            <person name="Binder M."/>
            <person name="Bloem J."/>
            <person name="Labutti K."/>
            <person name="Salamov A."/>
            <person name="Andreopoulos B."/>
            <person name="Baker S."/>
            <person name="Barry K."/>
            <person name="Bills G."/>
            <person name="Bluhm B."/>
            <person name="Cannon C."/>
            <person name="Castanera R."/>
            <person name="Culley D."/>
            <person name="Daum C."/>
            <person name="Ezra D."/>
            <person name="Gonzalez J."/>
            <person name="Henrissat B."/>
            <person name="Kuo A."/>
            <person name="Liang C."/>
            <person name="Lipzen A."/>
            <person name="Lutzoni F."/>
            <person name="Magnuson J."/>
            <person name="Mondo S."/>
            <person name="Nolan M."/>
            <person name="Ohm R."/>
            <person name="Pangilinan J."/>
            <person name="Park H.-J."/>
            <person name="Ramirez L."/>
            <person name="Alfaro M."/>
            <person name="Sun H."/>
            <person name="Tritt A."/>
            <person name="Yoshinaga Y."/>
            <person name="Zwiers L.-H."/>
            <person name="Turgeon B."/>
            <person name="Goodwin S."/>
            <person name="Spatafora J."/>
            <person name="Crous P."/>
            <person name="Grigoriev I."/>
        </authorList>
    </citation>
    <scope>NUCLEOTIDE SEQUENCE</scope>
    <source>
        <strain evidence="3">CBS 130266</strain>
    </source>
</reference>
<evidence type="ECO:0000313" key="4">
    <source>
        <dbReference type="Proteomes" id="UP000800235"/>
    </source>
</evidence>
<evidence type="ECO:0000256" key="1">
    <source>
        <dbReference type="SAM" id="MobiDB-lite"/>
    </source>
</evidence>
<proteinExistence type="predicted"/>
<name>A0A9P4TTE1_9PEZI</name>
<dbReference type="Proteomes" id="UP000800235">
    <property type="component" value="Unassembled WGS sequence"/>
</dbReference>
<keyword evidence="2" id="KW-0812">Transmembrane</keyword>
<evidence type="ECO:0000256" key="2">
    <source>
        <dbReference type="SAM" id="Phobius"/>
    </source>
</evidence>
<dbReference type="EMBL" id="MU007103">
    <property type="protein sequence ID" value="KAF2421064.1"/>
    <property type="molecule type" value="Genomic_DNA"/>
</dbReference>
<dbReference type="AlphaFoldDB" id="A0A9P4TTE1"/>
<comment type="caution">
    <text evidence="3">The sequence shown here is derived from an EMBL/GenBank/DDBJ whole genome shotgun (WGS) entry which is preliminary data.</text>
</comment>